<organism evidence="2 3">
    <name type="scientific">Riccia fluitans</name>
    <dbReference type="NCBI Taxonomy" id="41844"/>
    <lineage>
        <taxon>Eukaryota</taxon>
        <taxon>Viridiplantae</taxon>
        <taxon>Streptophyta</taxon>
        <taxon>Embryophyta</taxon>
        <taxon>Marchantiophyta</taxon>
        <taxon>Marchantiopsida</taxon>
        <taxon>Marchantiidae</taxon>
        <taxon>Marchantiales</taxon>
        <taxon>Ricciaceae</taxon>
        <taxon>Riccia</taxon>
    </lineage>
</organism>
<gene>
    <name evidence="2" type="ORF">R1flu_010332</name>
</gene>
<accession>A0ABD1Z4U8</accession>
<feature type="region of interest" description="Disordered" evidence="1">
    <location>
        <begin position="1"/>
        <end position="115"/>
    </location>
</feature>
<keyword evidence="3" id="KW-1185">Reference proteome</keyword>
<feature type="compositionally biased region" description="Acidic residues" evidence="1">
    <location>
        <begin position="70"/>
        <end position="82"/>
    </location>
</feature>
<evidence type="ECO:0000313" key="3">
    <source>
        <dbReference type="Proteomes" id="UP001605036"/>
    </source>
</evidence>
<feature type="compositionally biased region" description="Acidic residues" evidence="1">
    <location>
        <begin position="47"/>
        <end position="62"/>
    </location>
</feature>
<evidence type="ECO:0000256" key="1">
    <source>
        <dbReference type="SAM" id="MobiDB-lite"/>
    </source>
</evidence>
<comment type="caution">
    <text evidence="2">The sequence shown here is derived from an EMBL/GenBank/DDBJ whole genome shotgun (WGS) entry which is preliminary data.</text>
</comment>
<dbReference type="AlphaFoldDB" id="A0ABD1Z4U8"/>
<protein>
    <submittedName>
        <fullName evidence="2">Uncharacterized protein</fullName>
    </submittedName>
</protein>
<sequence length="129" mass="13672">MGNIFEALNNAGSKLDTSENPQSPTSANANVKEQDKRNDESSNSDDSASDESSDVSTSDDEQGDPKNEDPSAENDQDTEIGELAENKNQPGEINEMEVGMGVAEDVSPVKESEAGVGCLGLEDGYKSRE</sequence>
<name>A0ABD1Z4U8_9MARC</name>
<dbReference type="EMBL" id="JBHFFA010000002">
    <property type="protein sequence ID" value="KAL2642745.1"/>
    <property type="molecule type" value="Genomic_DNA"/>
</dbReference>
<feature type="compositionally biased region" description="Polar residues" evidence="1">
    <location>
        <begin position="18"/>
        <end position="31"/>
    </location>
</feature>
<evidence type="ECO:0000313" key="2">
    <source>
        <dbReference type="EMBL" id="KAL2642745.1"/>
    </source>
</evidence>
<reference evidence="2 3" key="1">
    <citation type="submission" date="2024-09" db="EMBL/GenBank/DDBJ databases">
        <title>Chromosome-scale assembly of Riccia fluitans.</title>
        <authorList>
            <person name="Paukszto L."/>
            <person name="Sawicki J."/>
            <person name="Karawczyk K."/>
            <person name="Piernik-Szablinska J."/>
            <person name="Szczecinska M."/>
            <person name="Mazdziarz M."/>
        </authorList>
    </citation>
    <scope>NUCLEOTIDE SEQUENCE [LARGE SCALE GENOMIC DNA]</scope>
    <source>
        <strain evidence="2">Rf_01</strain>
        <tissue evidence="2">Aerial parts of the thallus</tissue>
    </source>
</reference>
<proteinExistence type="predicted"/>
<dbReference type="Proteomes" id="UP001605036">
    <property type="component" value="Unassembled WGS sequence"/>
</dbReference>